<keyword evidence="3" id="KW-1185">Reference proteome</keyword>
<evidence type="ECO:0008006" key="4">
    <source>
        <dbReference type="Google" id="ProtNLM"/>
    </source>
</evidence>
<feature type="signal peptide" evidence="1">
    <location>
        <begin position="1"/>
        <end position="21"/>
    </location>
</feature>
<proteinExistence type="predicted"/>
<dbReference type="EMBL" id="JAUCMV010000003">
    <property type="protein sequence ID" value="KAK0413875.1"/>
    <property type="molecule type" value="Genomic_DNA"/>
</dbReference>
<name>A0AA39HXB7_9BILA</name>
<evidence type="ECO:0000313" key="3">
    <source>
        <dbReference type="Proteomes" id="UP001175271"/>
    </source>
</evidence>
<dbReference type="Proteomes" id="UP001175271">
    <property type="component" value="Unassembled WGS sequence"/>
</dbReference>
<organism evidence="2 3">
    <name type="scientific">Steinernema hermaphroditum</name>
    <dbReference type="NCBI Taxonomy" id="289476"/>
    <lineage>
        <taxon>Eukaryota</taxon>
        <taxon>Metazoa</taxon>
        <taxon>Ecdysozoa</taxon>
        <taxon>Nematoda</taxon>
        <taxon>Chromadorea</taxon>
        <taxon>Rhabditida</taxon>
        <taxon>Tylenchina</taxon>
        <taxon>Panagrolaimomorpha</taxon>
        <taxon>Strongyloidoidea</taxon>
        <taxon>Steinernematidae</taxon>
        <taxon>Steinernema</taxon>
    </lineage>
</organism>
<protein>
    <recommendedName>
        <fullName evidence="4">Apple domain-containing protein</fullName>
    </recommendedName>
</protein>
<keyword evidence="1" id="KW-0732">Signal</keyword>
<evidence type="ECO:0000313" key="2">
    <source>
        <dbReference type="EMBL" id="KAK0413875.1"/>
    </source>
</evidence>
<accession>A0AA39HXB7</accession>
<feature type="chain" id="PRO_5041394124" description="Apple domain-containing protein" evidence="1">
    <location>
        <begin position="22"/>
        <end position="133"/>
    </location>
</feature>
<sequence length="133" mass="14515">MSKRRALVFSLLWLLCGTINSANVQVHFRVSNDTELAVDSSVKSQNVTGSTISTCLEKCARDEKCTGGLFLSDGLCYTMEQLKVNDSSDAKKDAKGGHISFVKVDAKNETLCDAMPFKEVVQSHPTAVKPDKQ</sequence>
<gene>
    <name evidence="2" type="ORF">QR680_007038</name>
</gene>
<reference evidence="2" key="1">
    <citation type="submission" date="2023-06" db="EMBL/GenBank/DDBJ databases">
        <title>Genomic analysis of the entomopathogenic nematode Steinernema hermaphroditum.</title>
        <authorList>
            <person name="Schwarz E.M."/>
            <person name="Heppert J.K."/>
            <person name="Baniya A."/>
            <person name="Schwartz H.T."/>
            <person name="Tan C.-H."/>
            <person name="Antoshechkin I."/>
            <person name="Sternberg P.W."/>
            <person name="Goodrich-Blair H."/>
            <person name="Dillman A.R."/>
        </authorList>
    </citation>
    <scope>NUCLEOTIDE SEQUENCE</scope>
    <source>
        <strain evidence="2">PS9179</strain>
        <tissue evidence="2">Whole animal</tissue>
    </source>
</reference>
<dbReference type="AlphaFoldDB" id="A0AA39HXB7"/>
<comment type="caution">
    <text evidence="2">The sequence shown here is derived from an EMBL/GenBank/DDBJ whole genome shotgun (WGS) entry which is preliminary data.</text>
</comment>
<evidence type="ECO:0000256" key="1">
    <source>
        <dbReference type="SAM" id="SignalP"/>
    </source>
</evidence>